<evidence type="ECO:0000256" key="11">
    <source>
        <dbReference type="ARBA" id="ARBA00033270"/>
    </source>
</evidence>
<comment type="pathway">
    <text evidence="2">Cell wall biogenesis; peptidoglycan biosynthesis.</text>
</comment>
<dbReference type="PANTHER" id="PTHR30474:SF2">
    <property type="entry name" value="PEPTIDOGLYCAN GLYCOSYLTRANSFERASE FTSW-RELATED"/>
    <property type="match status" value="1"/>
</dbReference>
<comment type="function">
    <text evidence="17">Peptidoglycan polymerase that is essential for cell division.</text>
</comment>
<evidence type="ECO:0000256" key="3">
    <source>
        <dbReference type="ARBA" id="ARBA00022676"/>
    </source>
</evidence>
<protein>
    <recommendedName>
        <fullName evidence="13">Probable peptidoglycan glycosyltransferase FtsW</fullName>
        <ecNumber evidence="15">2.4.99.28</ecNumber>
    </recommendedName>
    <alternativeName>
        <fullName evidence="14">Cell division protein FtsW</fullName>
    </alternativeName>
    <alternativeName>
        <fullName evidence="11">Cell wall polymerase</fullName>
    </alternativeName>
    <alternativeName>
        <fullName evidence="10">Peptidoglycan polymerase</fullName>
    </alternativeName>
</protein>
<evidence type="ECO:0000256" key="12">
    <source>
        <dbReference type="ARBA" id="ARBA00038053"/>
    </source>
</evidence>
<dbReference type="EC" id="2.4.99.28" evidence="15"/>
<evidence type="ECO:0000256" key="10">
    <source>
        <dbReference type="ARBA" id="ARBA00032370"/>
    </source>
</evidence>
<accession>A0A150H761</accession>
<proteinExistence type="inferred from homology"/>
<feature type="transmembrane region" description="Helical" evidence="18">
    <location>
        <begin position="301"/>
        <end position="325"/>
    </location>
</feature>
<comment type="catalytic activity">
    <reaction evidence="16">
        <text>[GlcNAc-(1-&gt;4)-Mur2Ac(oyl-L-Ala-gamma-D-Glu-L-Lys-D-Ala-D-Ala)](n)-di-trans,octa-cis-undecaprenyl diphosphate + beta-D-GlcNAc-(1-&gt;4)-Mur2Ac(oyl-L-Ala-gamma-D-Glu-L-Lys-D-Ala-D-Ala)-di-trans,octa-cis-undecaprenyl diphosphate = [GlcNAc-(1-&gt;4)-Mur2Ac(oyl-L-Ala-gamma-D-Glu-L-Lys-D-Ala-D-Ala)](n+1)-di-trans,octa-cis-undecaprenyl diphosphate + di-trans,octa-cis-undecaprenyl diphosphate + H(+)</text>
        <dbReference type="Rhea" id="RHEA:23708"/>
        <dbReference type="Rhea" id="RHEA-COMP:9602"/>
        <dbReference type="Rhea" id="RHEA-COMP:9603"/>
        <dbReference type="ChEBI" id="CHEBI:15378"/>
        <dbReference type="ChEBI" id="CHEBI:58405"/>
        <dbReference type="ChEBI" id="CHEBI:60033"/>
        <dbReference type="ChEBI" id="CHEBI:78435"/>
        <dbReference type="EC" id="2.4.99.28"/>
    </reaction>
</comment>
<sequence length="417" mass="44434">MTGSAPTRRRGFRTQITELSDRWQRLLAQKTTTFYLILIPVTALTGFGLLMVLSASSVTSGDASVSSAFSVFLRQAIYAAFGLTLMGVVSFTPVKASFRLAYPVLIAAMILQVLPLTPLGVEINGNRNWIRVGPVQIQPAEFVKIALALFTARYMALMVRRPFTFKNMVGFLLFAGGTVGLVIAGQDLGTVMVLFLMLGTALVIGGLPKRWIFGLATAAAGIVAFFVLTSENRMTRVMAMLSGRGGDSGDPLGAHWQSDHGLYALASGGWLGVGLGASREKWSWLPEAHNDFIFAIIGEELGLLGAAAVIALFAVLGFGIYRLMVQSTSVFVQTASAAVFAWLIGQAAVNIAVVAGIAPVIGVPLPFVSYGGSSMLAALIAAGLLLSFARSEEGVADALRERRSRFWGSLSFLKRRS</sequence>
<feature type="transmembrane region" description="Helical" evidence="18">
    <location>
        <begin position="101"/>
        <end position="121"/>
    </location>
</feature>
<evidence type="ECO:0000256" key="17">
    <source>
        <dbReference type="ARBA" id="ARBA00049966"/>
    </source>
</evidence>
<dbReference type="GO" id="GO:0051301">
    <property type="term" value="P:cell division"/>
    <property type="evidence" value="ECO:0007669"/>
    <property type="project" value="InterPro"/>
</dbReference>
<keyword evidence="8 18" id="KW-1133">Transmembrane helix</keyword>
<dbReference type="GO" id="GO:0015648">
    <property type="term" value="F:lipid-linked peptidoglycan transporter activity"/>
    <property type="evidence" value="ECO:0007669"/>
    <property type="project" value="TreeGrafter"/>
</dbReference>
<dbReference type="GO" id="GO:0032153">
    <property type="term" value="C:cell division site"/>
    <property type="evidence" value="ECO:0007669"/>
    <property type="project" value="TreeGrafter"/>
</dbReference>
<keyword evidence="9 18" id="KW-0472">Membrane</keyword>
<evidence type="ECO:0000256" key="5">
    <source>
        <dbReference type="ARBA" id="ARBA00022692"/>
    </source>
</evidence>
<dbReference type="PATRIC" id="fig|479117.4.peg.970"/>
<dbReference type="GO" id="GO:0008955">
    <property type="term" value="F:peptidoglycan glycosyltransferase activity"/>
    <property type="evidence" value="ECO:0007669"/>
    <property type="project" value="UniProtKB-EC"/>
</dbReference>
<comment type="similarity">
    <text evidence="12">Belongs to the SEDS family. FtsW subfamily.</text>
</comment>
<evidence type="ECO:0000256" key="1">
    <source>
        <dbReference type="ARBA" id="ARBA00004141"/>
    </source>
</evidence>
<organism evidence="19 20">
    <name type="scientific">Brevibacterium ravenspurgense</name>
    <dbReference type="NCBI Taxonomy" id="479117"/>
    <lineage>
        <taxon>Bacteria</taxon>
        <taxon>Bacillati</taxon>
        <taxon>Actinomycetota</taxon>
        <taxon>Actinomycetes</taxon>
        <taxon>Micrococcales</taxon>
        <taxon>Brevibacteriaceae</taxon>
        <taxon>Brevibacterium</taxon>
    </lineage>
</organism>
<evidence type="ECO:0000313" key="19">
    <source>
        <dbReference type="EMBL" id="KXZ57939.1"/>
    </source>
</evidence>
<dbReference type="AlphaFoldDB" id="A0A150H761"/>
<comment type="caution">
    <text evidence="19">The sequence shown here is derived from an EMBL/GenBank/DDBJ whole genome shotgun (WGS) entry which is preliminary data.</text>
</comment>
<keyword evidence="7" id="KW-0573">Peptidoglycan synthesis</keyword>
<dbReference type="EMBL" id="LQQC01000010">
    <property type="protein sequence ID" value="KXZ57939.1"/>
    <property type="molecule type" value="Genomic_DNA"/>
</dbReference>
<dbReference type="Proteomes" id="UP000243589">
    <property type="component" value="Unassembled WGS sequence"/>
</dbReference>
<evidence type="ECO:0000256" key="4">
    <source>
        <dbReference type="ARBA" id="ARBA00022679"/>
    </source>
</evidence>
<feature type="transmembrane region" description="Helical" evidence="18">
    <location>
        <begin position="141"/>
        <end position="159"/>
    </location>
</feature>
<dbReference type="PANTHER" id="PTHR30474">
    <property type="entry name" value="CELL CYCLE PROTEIN"/>
    <property type="match status" value="1"/>
</dbReference>
<dbReference type="GO" id="GO:0005886">
    <property type="term" value="C:plasma membrane"/>
    <property type="evidence" value="ECO:0007669"/>
    <property type="project" value="TreeGrafter"/>
</dbReference>
<evidence type="ECO:0000256" key="16">
    <source>
        <dbReference type="ARBA" id="ARBA00049902"/>
    </source>
</evidence>
<reference evidence="19 20" key="1">
    <citation type="submission" date="2016-01" db="EMBL/GenBank/DDBJ databases">
        <title>Use of Whole Genome Sequencing to ascertain that Brevibacterium massiliense (Roux, Raoult 2009) is a later heterotypic synonym of Brevibacterium ravenspurgense (Mages 2008).</title>
        <authorList>
            <person name="Bernier A.-M."/>
            <person name="Burdz T."/>
            <person name="Huynh C."/>
            <person name="Pachecho A.L."/>
            <person name="Wiebe D."/>
            <person name="Bonner C."/>
            <person name="Bernard K."/>
        </authorList>
    </citation>
    <scope>NUCLEOTIDE SEQUENCE [LARGE SCALE GENOMIC DNA]</scope>
    <source>
        <strain evidence="19 20">CCUG56047</strain>
    </source>
</reference>
<dbReference type="GO" id="GO:0009252">
    <property type="term" value="P:peptidoglycan biosynthetic process"/>
    <property type="evidence" value="ECO:0007669"/>
    <property type="project" value="UniProtKB-KW"/>
</dbReference>
<dbReference type="Pfam" id="PF01098">
    <property type="entry name" value="FTSW_RODA_SPOVE"/>
    <property type="match status" value="1"/>
</dbReference>
<feature type="transmembrane region" description="Helical" evidence="18">
    <location>
        <begin position="337"/>
        <end position="361"/>
    </location>
</feature>
<evidence type="ECO:0000256" key="15">
    <source>
        <dbReference type="ARBA" id="ARBA00044770"/>
    </source>
</evidence>
<dbReference type="InterPro" id="IPR018365">
    <property type="entry name" value="Cell_cycle_FtsW-rel_CS"/>
</dbReference>
<dbReference type="RefSeq" id="WP_062020830.1">
    <property type="nucleotide sequence ID" value="NZ_LQQC01000010.1"/>
</dbReference>
<dbReference type="GO" id="GO:0008360">
    <property type="term" value="P:regulation of cell shape"/>
    <property type="evidence" value="ECO:0007669"/>
    <property type="project" value="UniProtKB-KW"/>
</dbReference>
<feature type="transmembrane region" description="Helical" evidence="18">
    <location>
        <begin position="34"/>
        <end position="56"/>
    </location>
</feature>
<evidence type="ECO:0000256" key="8">
    <source>
        <dbReference type="ARBA" id="ARBA00022989"/>
    </source>
</evidence>
<feature type="transmembrane region" description="Helical" evidence="18">
    <location>
        <begin position="76"/>
        <end position="94"/>
    </location>
</feature>
<feature type="transmembrane region" description="Helical" evidence="18">
    <location>
        <begin position="171"/>
        <end position="204"/>
    </location>
</feature>
<evidence type="ECO:0000256" key="2">
    <source>
        <dbReference type="ARBA" id="ARBA00004752"/>
    </source>
</evidence>
<name>A0A150H761_9MICO</name>
<evidence type="ECO:0000256" key="9">
    <source>
        <dbReference type="ARBA" id="ARBA00023136"/>
    </source>
</evidence>
<comment type="subcellular location">
    <subcellularLocation>
        <location evidence="1">Membrane</location>
        <topology evidence="1">Multi-pass membrane protein</topology>
    </subcellularLocation>
</comment>
<gene>
    <name evidence="19" type="primary">ftsW_2</name>
    <name evidence="19" type="ORF">Bravens_00971</name>
</gene>
<evidence type="ECO:0000313" key="20">
    <source>
        <dbReference type="Proteomes" id="UP000243589"/>
    </source>
</evidence>
<keyword evidence="5 18" id="KW-0812">Transmembrane</keyword>
<keyword evidence="6" id="KW-0133">Cell shape</keyword>
<evidence type="ECO:0000256" key="14">
    <source>
        <dbReference type="ARBA" id="ARBA00041418"/>
    </source>
</evidence>
<feature type="transmembrane region" description="Helical" evidence="18">
    <location>
        <begin position="210"/>
        <end position="228"/>
    </location>
</feature>
<keyword evidence="20" id="KW-1185">Reference proteome</keyword>
<keyword evidence="4" id="KW-0808">Transferase</keyword>
<keyword evidence="3" id="KW-0328">Glycosyltransferase</keyword>
<dbReference type="PROSITE" id="PS00428">
    <property type="entry name" value="FTSW_RODA_SPOVE"/>
    <property type="match status" value="1"/>
</dbReference>
<feature type="transmembrane region" description="Helical" evidence="18">
    <location>
        <begin position="367"/>
        <end position="389"/>
    </location>
</feature>
<evidence type="ECO:0000256" key="7">
    <source>
        <dbReference type="ARBA" id="ARBA00022984"/>
    </source>
</evidence>
<dbReference type="InterPro" id="IPR001182">
    <property type="entry name" value="FtsW/RodA"/>
</dbReference>
<evidence type="ECO:0000256" key="6">
    <source>
        <dbReference type="ARBA" id="ARBA00022960"/>
    </source>
</evidence>
<evidence type="ECO:0000256" key="18">
    <source>
        <dbReference type="SAM" id="Phobius"/>
    </source>
</evidence>
<evidence type="ECO:0000256" key="13">
    <source>
        <dbReference type="ARBA" id="ARBA00041185"/>
    </source>
</evidence>